<comment type="catalytic activity">
    <reaction evidence="11">
        <text>L-leucine + 2-oxoglutarate = 4-methyl-2-oxopentanoate + L-glutamate</text>
        <dbReference type="Rhea" id="RHEA:18321"/>
        <dbReference type="ChEBI" id="CHEBI:16810"/>
        <dbReference type="ChEBI" id="CHEBI:17865"/>
        <dbReference type="ChEBI" id="CHEBI:29985"/>
        <dbReference type="ChEBI" id="CHEBI:57427"/>
        <dbReference type="EC" id="2.6.1.42"/>
    </reaction>
</comment>
<feature type="modified residue" description="N6-(pyridoxal phosphate)lysine" evidence="8">
    <location>
        <position position="221"/>
    </location>
</feature>
<accession>A0A914IG29</accession>
<dbReference type="PIRSF" id="PIRSF006468">
    <property type="entry name" value="BCAT1"/>
    <property type="match status" value="1"/>
</dbReference>
<dbReference type="InterPro" id="IPR043132">
    <property type="entry name" value="BCAT-like_C"/>
</dbReference>
<proteinExistence type="inferred from homology"/>
<dbReference type="Gene3D" id="3.30.470.10">
    <property type="match status" value="1"/>
</dbReference>
<dbReference type="NCBIfam" id="NF009897">
    <property type="entry name" value="PRK13357.1"/>
    <property type="match status" value="1"/>
</dbReference>
<protein>
    <recommendedName>
        <fullName evidence="11">Branched-chain-amino-acid aminotransferase</fullName>
        <ecNumber evidence="11">2.6.1.42</ecNumber>
    </recommendedName>
</protein>
<dbReference type="Proteomes" id="UP000887572">
    <property type="component" value="Unplaced"/>
</dbReference>
<keyword evidence="4 11" id="KW-0028">Amino-acid biosynthesis</keyword>
<keyword evidence="5 11" id="KW-0808">Transferase</keyword>
<keyword evidence="3 11" id="KW-0032">Aminotransferase</keyword>
<evidence type="ECO:0000256" key="10">
    <source>
        <dbReference type="RuleBase" id="RU004516"/>
    </source>
</evidence>
<dbReference type="NCBIfam" id="TIGR01123">
    <property type="entry name" value="ilvE_II"/>
    <property type="match status" value="1"/>
</dbReference>
<name>A0A914IG29_GLORO</name>
<keyword evidence="7 11" id="KW-0100">Branched-chain amino acid biosynthesis</keyword>
<dbReference type="PANTHER" id="PTHR11825:SF44">
    <property type="entry name" value="BRANCHED-CHAIN-AMINO-ACID AMINOTRANSFERASE"/>
    <property type="match status" value="1"/>
</dbReference>
<dbReference type="CDD" id="cd01557">
    <property type="entry name" value="BCAT_beta_family"/>
    <property type="match status" value="1"/>
</dbReference>
<dbReference type="InterPro" id="IPR018300">
    <property type="entry name" value="Aminotrans_IV_CS"/>
</dbReference>
<evidence type="ECO:0000256" key="8">
    <source>
        <dbReference type="PIRSR" id="PIRSR006468-1"/>
    </source>
</evidence>
<evidence type="ECO:0000256" key="6">
    <source>
        <dbReference type="ARBA" id="ARBA00022898"/>
    </source>
</evidence>
<dbReference type="EC" id="2.6.1.42" evidence="11"/>
<comment type="similarity">
    <text evidence="2 9">Belongs to the class-IV pyridoxal-phosphate-dependent aminotransferase family.</text>
</comment>
<dbReference type="InterPro" id="IPR001544">
    <property type="entry name" value="Aminotrans_IV"/>
</dbReference>
<dbReference type="Gene3D" id="3.20.10.10">
    <property type="entry name" value="D-amino Acid Aminotransferase, subunit A, domain 2"/>
    <property type="match status" value="1"/>
</dbReference>
<evidence type="ECO:0000256" key="4">
    <source>
        <dbReference type="ARBA" id="ARBA00022605"/>
    </source>
</evidence>
<comment type="catalytic activity">
    <reaction evidence="11">
        <text>L-isoleucine + 2-oxoglutarate = (S)-3-methyl-2-oxopentanoate + L-glutamate</text>
        <dbReference type="Rhea" id="RHEA:24801"/>
        <dbReference type="ChEBI" id="CHEBI:16810"/>
        <dbReference type="ChEBI" id="CHEBI:29985"/>
        <dbReference type="ChEBI" id="CHEBI:35146"/>
        <dbReference type="ChEBI" id="CHEBI:58045"/>
        <dbReference type="EC" id="2.6.1.42"/>
    </reaction>
</comment>
<dbReference type="Pfam" id="PF01063">
    <property type="entry name" value="Aminotran_4"/>
    <property type="match status" value="1"/>
</dbReference>
<evidence type="ECO:0000256" key="5">
    <source>
        <dbReference type="ARBA" id="ARBA00022679"/>
    </source>
</evidence>
<evidence type="ECO:0000256" key="2">
    <source>
        <dbReference type="ARBA" id="ARBA00009320"/>
    </source>
</evidence>
<comment type="cofactor">
    <cofactor evidence="1 10">
        <name>pyridoxal 5'-phosphate</name>
        <dbReference type="ChEBI" id="CHEBI:597326"/>
    </cofactor>
</comment>
<dbReference type="AlphaFoldDB" id="A0A914IG29"/>
<dbReference type="InterPro" id="IPR033939">
    <property type="entry name" value="BCAT_family"/>
</dbReference>
<dbReference type="GO" id="GO:0009098">
    <property type="term" value="P:L-leucine biosynthetic process"/>
    <property type="evidence" value="ECO:0007669"/>
    <property type="project" value="TreeGrafter"/>
</dbReference>
<comment type="catalytic activity">
    <reaction evidence="11">
        <text>L-valine + 2-oxoglutarate = 3-methyl-2-oxobutanoate + L-glutamate</text>
        <dbReference type="Rhea" id="RHEA:24813"/>
        <dbReference type="ChEBI" id="CHEBI:11851"/>
        <dbReference type="ChEBI" id="CHEBI:16810"/>
        <dbReference type="ChEBI" id="CHEBI:29985"/>
        <dbReference type="ChEBI" id="CHEBI:57762"/>
        <dbReference type="EC" id="2.6.1.42"/>
    </reaction>
</comment>
<keyword evidence="6 10" id="KW-0663">Pyridoxal phosphate</keyword>
<dbReference type="GO" id="GO:0005739">
    <property type="term" value="C:mitochondrion"/>
    <property type="evidence" value="ECO:0007669"/>
    <property type="project" value="TreeGrafter"/>
</dbReference>
<dbReference type="WBParaSite" id="Gr19_v10_g9551.t1">
    <property type="protein sequence ID" value="Gr19_v10_g9551.t1"/>
    <property type="gene ID" value="Gr19_v10_g9551"/>
</dbReference>
<keyword evidence="12" id="KW-1185">Reference proteome</keyword>
<dbReference type="SUPFAM" id="SSF56752">
    <property type="entry name" value="D-aminoacid aminotransferase-like PLP-dependent enzymes"/>
    <property type="match status" value="1"/>
</dbReference>
<dbReference type="PANTHER" id="PTHR11825">
    <property type="entry name" value="SUBGROUP IIII AMINOTRANSFERASE"/>
    <property type="match status" value="1"/>
</dbReference>
<evidence type="ECO:0000256" key="11">
    <source>
        <dbReference type="RuleBase" id="RU004517"/>
    </source>
</evidence>
<evidence type="ECO:0000256" key="3">
    <source>
        <dbReference type="ARBA" id="ARBA00022576"/>
    </source>
</evidence>
<evidence type="ECO:0000313" key="13">
    <source>
        <dbReference type="WBParaSite" id="Gr19_v10_g9551.t1"/>
    </source>
</evidence>
<dbReference type="InterPro" id="IPR005786">
    <property type="entry name" value="B_amino_transII"/>
</dbReference>
<organism evidence="12 13">
    <name type="scientific">Globodera rostochiensis</name>
    <name type="common">Golden nematode worm</name>
    <name type="synonym">Heterodera rostochiensis</name>
    <dbReference type="NCBI Taxonomy" id="31243"/>
    <lineage>
        <taxon>Eukaryota</taxon>
        <taxon>Metazoa</taxon>
        <taxon>Ecdysozoa</taxon>
        <taxon>Nematoda</taxon>
        <taxon>Chromadorea</taxon>
        <taxon>Rhabditida</taxon>
        <taxon>Tylenchina</taxon>
        <taxon>Tylenchomorpha</taxon>
        <taxon>Tylenchoidea</taxon>
        <taxon>Heteroderidae</taxon>
        <taxon>Heteroderinae</taxon>
        <taxon>Globodera</taxon>
    </lineage>
</organism>
<reference evidence="13" key="1">
    <citation type="submission" date="2022-11" db="UniProtKB">
        <authorList>
            <consortium name="WormBaseParasite"/>
        </authorList>
    </citation>
    <scope>IDENTIFICATION</scope>
</reference>
<dbReference type="GO" id="GO:0009099">
    <property type="term" value="P:L-valine biosynthetic process"/>
    <property type="evidence" value="ECO:0007669"/>
    <property type="project" value="TreeGrafter"/>
</dbReference>
<evidence type="ECO:0000256" key="9">
    <source>
        <dbReference type="RuleBase" id="RU004106"/>
    </source>
</evidence>
<sequence>MPSLSTQFSTFKKNKQTFFHNELSIVQASGPELRPKPFGPDAQLKFGQHFSDHMMEVDWSDVNGWDKPLISPLHALQLHPGAKALHYAIELFEGMKAYRGQDKHIRLFRPEMNIARMKRTAARLMLPDFDGNELLKIIEELVRLDQDWVPNSDTASLYIRPTMIGTDATLVEGWSSGSKLFVVTGPTGSLFNTSGAVQKPIALLADPNLARTSPGGVGQYKMGCNYAPGILISKQANELGCHQVLWLEGDDEKITEVGAMNIFVFWKNEAGEMELVTPPLDDGLILPGVVRDSLLVIAREWGEFRVRERYPTMAELKKSIEEKRLRQIFACGTACVVAPVGRILYIRHGNGRAGRMEDMAIPVPSPDEPKNIMERLYKAITDIYYGRMERQEWTRIVV</sequence>
<dbReference type="InterPro" id="IPR043131">
    <property type="entry name" value="BCAT-like_N"/>
</dbReference>
<evidence type="ECO:0000256" key="7">
    <source>
        <dbReference type="ARBA" id="ARBA00023304"/>
    </source>
</evidence>
<dbReference type="InterPro" id="IPR036038">
    <property type="entry name" value="Aminotransferase-like"/>
</dbReference>
<dbReference type="FunFam" id="3.30.470.10:FF:000002">
    <property type="entry name" value="Branched-chain-amino-acid aminotransferase"/>
    <property type="match status" value="1"/>
</dbReference>
<evidence type="ECO:0000256" key="1">
    <source>
        <dbReference type="ARBA" id="ARBA00001933"/>
    </source>
</evidence>
<dbReference type="GO" id="GO:0004084">
    <property type="term" value="F:branched-chain-amino-acid transaminase activity"/>
    <property type="evidence" value="ECO:0007669"/>
    <property type="project" value="UniProtKB-EC"/>
</dbReference>
<evidence type="ECO:0000313" key="12">
    <source>
        <dbReference type="Proteomes" id="UP000887572"/>
    </source>
</evidence>
<dbReference type="PROSITE" id="PS00770">
    <property type="entry name" value="AA_TRANSFER_CLASS_4"/>
    <property type="match status" value="1"/>
</dbReference>